<dbReference type="PANTHER" id="PTHR30136">
    <property type="entry name" value="HELIX-TURN-HELIX TRANSCRIPTIONAL REGULATOR, ICLR FAMILY"/>
    <property type="match status" value="1"/>
</dbReference>
<dbReference type="PROSITE" id="PS51077">
    <property type="entry name" value="HTH_ICLR"/>
    <property type="match status" value="1"/>
</dbReference>
<dbReference type="EMBL" id="VMHJ01000001">
    <property type="protein sequence ID" value="TSJ86738.1"/>
    <property type="molecule type" value="Genomic_DNA"/>
</dbReference>
<organism evidence="4 5">
    <name type="scientific">Bifidobacterium asteroides</name>
    <dbReference type="NCBI Taxonomy" id="1684"/>
    <lineage>
        <taxon>Bacteria</taxon>
        <taxon>Bacillati</taxon>
        <taxon>Actinomycetota</taxon>
        <taxon>Actinomycetes</taxon>
        <taxon>Bifidobacteriales</taxon>
        <taxon>Bifidobacteriaceae</taxon>
        <taxon>Bifidobacterium</taxon>
    </lineage>
</organism>
<dbReference type="InterPro" id="IPR036388">
    <property type="entry name" value="WH-like_DNA-bd_sf"/>
</dbReference>
<sequence>MRQGTESDSGHSVGTLTKAKAVLDALEQLGPSSIHEISAYVHEPASSTYRLLSNLVTLGWVDHGLHRGEYRLGIACVRIGGRIEARLDVQSIARHVFKRQEGSNGSWSLFVRHYVRSVCVQMTFLGQSRLRSPQIGYSLPISLGAPSDVLLAFLDQARFERLIEHYRYNADLGGLLSTFRERSMQMAEKVVQRGYAYDVDQTVPGALTLAAPIFDHAGHIRAAACYSGLSRSSRALVESGADLREVTSLLQAAGEISQGLGYVVDGEEGRFDGKSEQ</sequence>
<evidence type="ECO:0000256" key="2">
    <source>
        <dbReference type="ARBA" id="ARBA00023125"/>
    </source>
</evidence>
<dbReference type="GO" id="GO:0003677">
    <property type="term" value="F:DNA binding"/>
    <property type="evidence" value="ECO:0007669"/>
    <property type="project" value="UniProtKB-KW"/>
</dbReference>
<keyword evidence="1" id="KW-0805">Transcription regulation</keyword>
<proteinExistence type="predicted"/>
<dbReference type="InterPro" id="IPR050707">
    <property type="entry name" value="HTH_MetabolicPath_Reg"/>
</dbReference>
<dbReference type="Pfam" id="PF01614">
    <property type="entry name" value="IclR_C"/>
    <property type="match status" value="1"/>
</dbReference>
<dbReference type="Pfam" id="PF09339">
    <property type="entry name" value="HTH_IclR"/>
    <property type="match status" value="1"/>
</dbReference>
<dbReference type="InterPro" id="IPR036390">
    <property type="entry name" value="WH_DNA-bd_sf"/>
</dbReference>
<dbReference type="InterPro" id="IPR014757">
    <property type="entry name" value="Tscrpt_reg_IclR_C"/>
</dbReference>
<accession>A0A0F4M0K8</accession>
<evidence type="ECO:0000256" key="3">
    <source>
        <dbReference type="ARBA" id="ARBA00023163"/>
    </source>
</evidence>
<dbReference type="SUPFAM" id="SSF55781">
    <property type="entry name" value="GAF domain-like"/>
    <property type="match status" value="1"/>
</dbReference>
<reference evidence="4 5" key="1">
    <citation type="submission" date="2019-07" db="EMBL/GenBank/DDBJ databases">
        <title>Bifidobacterium asteroides genomes.</title>
        <authorList>
            <person name="Zheng H."/>
        </authorList>
    </citation>
    <scope>NUCLEOTIDE SEQUENCE [LARGE SCALE GENOMIC DNA]</scope>
    <source>
        <strain evidence="4 5">W8111</strain>
    </source>
</reference>
<gene>
    <name evidence="4" type="ORF">FPK29_03505</name>
</gene>
<dbReference type="Proteomes" id="UP000317536">
    <property type="component" value="Unassembled WGS sequence"/>
</dbReference>
<dbReference type="SUPFAM" id="SSF46785">
    <property type="entry name" value="Winged helix' DNA-binding domain"/>
    <property type="match status" value="1"/>
</dbReference>
<dbReference type="OrthoDB" id="3632743at2"/>
<dbReference type="PANTHER" id="PTHR30136:SF24">
    <property type="entry name" value="HTH-TYPE TRANSCRIPTIONAL REPRESSOR ALLR"/>
    <property type="match status" value="1"/>
</dbReference>
<keyword evidence="2" id="KW-0238">DNA-binding</keyword>
<dbReference type="AlphaFoldDB" id="A0A0F4M0K8"/>
<dbReference type="Gene3D" id="3.30.450.40">
    <property type="match status" value="1"/>
</dbReference>
<dbReference type="InterPro" id="IPR029016">
    <property type="entry name" value="GAF-like_dom_sf"/>
</dbReference>
<dbReference type="GO" id="GO:0003700">
    <property type="term" value="F:DNA-binding transcription factor activity"/>
    <property type="evidence" value="ECO:0007669"/>
    <property type="project" value="TreeGrafter"/>
</dbReference>
<dbReference type="PROSITE" id="PS51078">
    <property type="entry name" value="ICLR_ED"/>
    <property type="match status" value="1"/>
</dbReference>
<evidence type="ECO:0000256" key="1">
    <source>
        <dbReference type="ARBA" id="ARBA00023015"/>
    </source>
</evidence>
<name>A0A0F4M0K8_9BIFI</name>
<evidence type="ECO:0000313" key="5">
    <source>
        <dbReference type="Proteomes" id="UP000317536"/>
    </source>
</evidence>
<protein>
    <submittedName>
        <fullName evidence="4">Helix-turn-helix domain-containing protein</fullName>
    </submittedName>
</protein>
<evidence type="ECO:0000313" key="4">
    <source>
        <dbReference type="EMBL" id="TSJ86738.1"/>
    </source>
</evidence>
<comment type="caution">
    <text evidence="4">The sequence shown here is derived from an EMBL/GenBank/DDBJ whole genome shotgun (WGS) entry which is preliminary data.</text>
</comment>
<dbReference type="GO" id="GO:0045892">
    <property type="term" value="P:negative regulation of DNA-templated transcription"/>
    <property type="evidence" value="ECO:0007669"/>
    <property type="project" value="TreeGrafter"/>
</dbReference>
<dbReference type="InterPro" id="IPR005471">
    <property type="entry name" value="Tscrpt_reg_IclR_N"/>
</dbReference>
<keyword evidence="3" id="KW-0804">Transcription</keyword>
<dbReference type="SMART" id="SM00346">
    <property type="entry name" value="HTH_ICLR"/>
    <property type="match status" value="1"/>
</dbReference>
<dbReference type="Gene3D" id="1.10.10.10">
    <property type="entry name" value="Winged helix-like DNA-binding domain superfamily/Winged helix DNA-binding domain"/>
    <property type="match status" value="1"/>
</dbReference>